<dbReference type="RefSeq" id="XP_033394950.1">
    <property type="nucleotide sequence ID" value="XM_033542322.1"/>
</dbReference>
<dbReference type="Proteomes" id="UP000799438">
    <property type="component" value="Unassembled WGS sequence"/>
</dbReference>
<protein>
    <submittedName>
        <fullName evidence="2">Uncharacterized protein</fullName>
    </submittedName>
</protein>
<evidence type="ECO:0000256" key="1">
    <source>
        <dbReference type="SAM" id="MobiDB-lite"/>
    </source>
</evidence>
<feature type="region of interest" description="Disordered" evidence="1">
    <location>
        <begin position="86"/>
        <end position="137"/>
    </location>
</feature>
<dbReference type="AlphaFoldDB" id="A0A6A6B8M2"/>
<dbReference type="GeneID" id="54299819"/>
<keyword evidence="3" id="KW-1185">Reference proteome</keyword>
<sequence>MDWCGPDLLVDLQPALPAEGDIADEAFSLAHGHEQLSPTDNQQADLALPAAAAAAAAASPHHRHQLRLPSFDLLGIAAPHPDRFHPATALRGFSPVGAGPLSKPEDPLHAQSPPRPGPERERKSYEQSIDLLTPPPDPSVNYWGSFAHVRAAAMDSPPDHSDRAKSLTPPSNPAADLAIRPGPPSDDDDGDEADDDESWLHESLRAIVANLDSAGACNSSVKVLSHALPCPSPTGQAFPRIIQAIHEAIPPRSTVWINVFHAVPGRFNMADLPTSPPSTPGPVIGGDDYFTTKVFDSAVPVTNYEGDAKVLRSPRPAVAPGTVDVSIVERYIPPTSASEFAGLFSTNGSRSLLLDRFVELSPDNGTLIFLYPTKTGAKTFTSEYLGPILDPILRAMHVVHDLSADLGASLGRMQAVNHLYEYEDMAERLRAFCHRLSNENTSLDRFNGARTSFSVVHSEKKQVRLGRKEWASDWWIKQEKPRVRAAVSKYFRMAQKVPADAEIMPTNLIQEILDGVNHKQYEYGEPSNGVEVGIFVIKRSSGSGSGSGSSPSSGS</sequence>
<feature type="compositionally biased region" description="Acidic residues" evidence="1">
    <location>
        <begin position="185"/>
        <end position="197"/>
    </location>
</feature>
<proteinExistence type="predicted"/>
<reference evidence="2" key="1">
    <citation type="journal article" date="2020" name="Stud. Mycol.">
        <title>101 Dothideomycetes genomes: a test case for predicting lifestyles and emergence of pathogens.</title>
        <authorList>
            <person name="Haridas S."/>
            <person name="Albert R."/>
            <person name="Binder M."/>
            <person name="Bloem J."/>
            <person name="Labutti K."/>
            <person name="Salamov A."/>
            <person name="Andreopoulos B."/>
            <person name="Baker S."/>
            <person name="Barry K."/>
            <person name="Bills G."/>
            <person name="Bluhm B."/>
            <person name="Cannon C."/>
            <person name="Castanera R."/>
            <person name="Culley D."/>
            <person name="Daum C."/>
            <person name="Ezra D."/>
            <person name="Gonzalez J."/>
            <person name="Henrissat B."/>
            <person name="Kuo A."/>
            <person name="Liang C."/>
            <person name="Lipzen A."/>
            <person name="Lutzoni F."/>
            <person name="Magnuson J."/>
            <person name="Mondo S."/>
            <person name="Nolan M."/>
            <person name="Ohm R."/>
            <person name="Pangilinan J."/>
            <person name="Park H.-J."/>
            <person name="Ramirez L."/>
            <person name="Alfaro M."/>
            <person name="Sun H."/>
            <person name="Tritt A."/>
            <person name="Yoshinaga Y."/>
            <person name="Zwiers L.-H."/>
            <person name="Turgeon B."/>
            <person name="Goodwin S."/>
            <person name="Spatafora J."/>
            <person name="Crous P."/>
            <person name="Grigoriev I."/>
        </authorList>
    </citation>
    <scope>NUCLEOTIDE SEQUENCE</scope>
    <source>
        <strain evidence="2">CBS 121167</strain>
    </source>
</reference>
<evidence type="ECO:0000313" key="2">
    <source>
        <dbReference type="EMBL" id="KAF2139237.1"/>
    </source>
</evidence>
<accession>A0A6A6B8M2</accession>
<evidence type="ECO:0000313" key="3">
    <source>
        <dbReference type="Proteomes" id="UP000799438"/>
    </source>
</evidence>
<dbReference type="EMBL" id="ML995493">
    <property type="protein sequence ID" value="KAF2139237.1"/>
    <property type="molecule type" value="Genomic_DNA"/>
</dbReference>
<dbReference type="OrthoDB" id="5407894at2759"/>
<gene>
    <name evidence="2" type="ORF">K452DRAFT_300312</name>
</gene>
<feature type="region of interest" description="Disordered" evidence="1">
    <location>
        <begin position="154"/>
        <end position="197"/>
    </location>
</feature>
<name>A0A6A6B8M2_9PEZI</name>
<organism evidence="2 3">
    <name type="scientific">Aplosporella prunicola CBS 121167</name>
    <dbReference type="NCBI Taxonomy" id="1176127"/>
    <lineage>
        <taxon>Eukaryota</taxon>
        <taxon>Fungi</taxon>
        <taxon>Dikarya</taxon>
        <taxon>Ascomycota</taxon>
        <taxon>Pezizomycotina</taxon>
        <taxon>Dothideomycetes</taxon>
        <taxon>Dothideomycetes incertae sedis</taxon>
        <taxon>Botryosphaeriales</taxon>
        <taxon>Aplosporellaceae</taxon>
        <taxon>Aplosporella</taxon>
    </lineage>
</organism>